<dbReference type="InterPro" id="IPR036163">
    <property type="entry name" value="HMA_dom_sf"/>
</dbReference>
<dbReference type="Gene3D" id="3.30.70.100">
    <property type="match status" value="1"/>
</dbReference>
<organism evidence="2">
    <name type="scientific">hydrothermal vent metagenome</name>
    <dbReference type="NCBI Taxonomy" id="652676"/>
    <lineage>
        <taxon>unclassified sequences</taxon>
        <taxon>metagenomes</taxon>
        <taxon>ecological metagenomes</taxon>
    </lineage>
</organism>
<dbReference type="InterPro" id="IPR006121">
    <property type="entry name" value="HMA_dom"/>
</dbReference>
<evidence type="ECO:0000313" key="2">
    <source>
        <dbReference type="EMBL" id="VAX31272.1"/>
    </source>
</evidence>
<dbReference type="AlphaFoldDB" id="A0A3B1CSC5"/>
<dbReference type="CDD" id="cd00371">
    <property type="entry name" value="HMA"/>
    <property type="match status" value="1"/>
</dbReference>
<dbReference type="Pfam" id="PF00403">
    <property type="entry name" value="HMA"/>
    <property type="match status" value="1"/>
</dbReference>
<reference evidence="2" key="1">
    <citation type="submission" date="2018-06" db="EMBL/GenBank/DDBJ databases">
        <authorList>
            <person name="Zhirakovskaya E."/>
        </authorList>
    </citation>
    <scope>NUCLEOTIDE SEQUENCE</scope>
</reference>
<dbReference type="SUPFAM" id="SSF55008">
    <property type="entry name" value="HMA, heavy metal-associated domain"/>
    <property type="match status" value="1"/>
</dbReference>
<feature type="domain" description="HMA" evidence="1">
    <location>
        <begin position="33"/>
        <end position="100"/>
    </location>
</feature>
<protein>
    <recommendedName>
        <fullName evidence="1">HMA domain-containing protein</fullName>
    </recommendedName>
</protein>
<sequence length="109" mass="11964">MKNILRKASLFLAMLVVITIPLSQSVRAEDPGDEISIRVDGLSCPFCAYGLEKKLKRLENAGKIHIDIEKGIAHIQVAEGKKISEKSLKQAVEDAGFSAREITYGVPQK</sequence>
<proteinExistence type="predicted"/>
<dbReference type="EMBL" id="UOGF01000073">
    <property type="protein sequence ID" value="VAX31272.1"/>
    <property type="molecule type" value="Genomic_DNA"/>
</dbReference>
<gene>
    <name evidence="2" type="ORF">MNBD_NITROSPIRAE01-442</name>
</gene>
<dbReference type="GO" id="GO:0046872">
    <property type="term" value="F:metal ion binding"/>
    <property type="evidence" value="ECO:0007669"/>
    <property type="project" value="InterPro"/>
</dbReference>
<name>A0A3B1CSC5_9ZZZZ</name>
<evidence type="ECO:0000259" key="1">
    <source>
        <dbReference type="PROSITE" id="PS50846"/>
    </source>
</evidence>
<dbReference type="PROSITE" id="PS50846">
    <property type="entry name" value="HMA_2"/>
    <property type="match status" value="1"/>
</dbReference>
<accession>A0A3B1CSC5</accession>